<protein>
    <submittedName>
        <fullName evidence="3">Alpha/beta hydrolase</fullName>
    </submittedName>
</protein>
<dbReference type="KEGG" id="pez:HWQ56_09845"/>
<organism evidence="3 4">
    <name type="scientific">Pseudomonas eucalypticola</name>
    <dbReference type="NCBI Taxonomy" id="2599595"/>
    <lineage>
        <taxon>Bacteria</taxon>
        <taxon>Pseudomonadati</taxon>
        <taxon>Pseudomonadota</taxon>
        <taxon>Gammaproteobacteria</taxon>
        <taxon>Pseudomonadales</taxon>
        <taxon>Pseudomonadaceae</taxon>
        <taxon>Pseudomonas</taxon>
    </lineage>
</organism>
<feature type="domain" description="Alpha/beta hydrolase fold-3" evidence="2">
    <location>
        <begin position="72"/>
        <end position="192"/>
    </location>
</feature>
<dbReference type="RefSeq" id="WP_176570323.1">
    <property type="nucleotide sequence ID" value="NZ_CP056030.1"/>
</dbReference>
<dbReference type="PANTHER" id="PTHR48081">
    <property type="entry name" value="AB HYDROLASE SUPERFAMILY PROTEIN C4A8.06C"/>
    <property type="match status" value="1"/>
</dbReference>
<dbReference type="InterPro" id="IPR013094">
    <property type="entry name" value="AB_hydrolase_3"/>
</dbReference>
<dbReference type="GO" id="GO:0016787">
    <property type="term" value="F:hydrolase activity"/>
    <property type="evidence" value="ECO:0007669"/>
    <property type="project" value="UniProtKB-KW"/>
</dbReference>
<evidence type="ECO:0000259" key="2">
    <source>
        <dbReference type="Pfam" id="PF07859"/>
    </source>
</evidence>
<dbReference type="InterPro" id="IPR050300">
    <property type="entry name" value="GDXG_lipolytic_enzyme"/>
</dbReference>
<proteinExistence type="predicted"/>
<evidence type="ECO:0000313" key="4">
    <source>
        <dbReference type="Proteomes" id="UP000509568"/>
    </source>
</evidence>
<dbReference type="EMBL" id="CP056030">
    <property type="protein sequence ID" value="QKZ04066.1"/>
    <property type="molecule type" value="Genomic_DNA"/>
</dbReference>
<dbReference type="PANTHER" id="PTHR48081:SF33">
    <property type="entry name" value="KYNURENINE FORMAMIDASE"/>
    <property type="match status" value="1"/>
</dbReference>
<name>A0A7D5HFJ5_9PSED</name>
<dbReference type="SUPFAM" id="SSF53474">
    <property type="entry name" value="alpha/beta-Hydrolases"/>
    <property type="match status" value="1"/>
</dbReference>
<gene>
    <name evidence="3" type="ORF">HWQ56_09845</name>
</gene>
<accession>A0A7D5HFJ5</accession>
<keyword evidence="4" id="KW-1185">Reference proteome</keyword>
<dbReference type="Gene3D" id="3.40.50.1820">
    <property type="entry name" value="alpha/beta hydrolase"/>
    <property type="match status" value="1"/>
</dbReference>
<dbReference type="Pfam" id="PF07859">
    <property type="entry name" value="Abhydrolase_3"/>
    <property type="match status" value="1"/>
</dbReference>
<dbReference type="InterPro" id="IPR029058">
    <property type="entry name" value="AB_hydrolase_fold"/>
</dbReference>
<keyword evidence="1 3" id="KW-0378">Hydrolase</keyword>
<evidence type="ECO:0000313" key="3">
    <source>
        <dbReference type="EMBL" id="QKZ04066.1"/>
    </source>
</evidence>
<evidence type="ECO:0000256" key="1">
    <source>
        <dbReference type="ARBA" id="ARBA00022801"/>
    </source>
</evidence>
<dbReference type="AlphaFoldDB" id="A0A7D5HFJ5"/>
<sequence length="298" mass="31885">MSGMSEALAARIREVGNDLPAVAALYANAQSAPAAGSVNVHVDLSYGPHERHRLDLFTPTGVAPAGGWPVLAFFHGGGFIRGSKAHRQNIGHFLTRHGYAVVLANYRLAPQSQWPCGPQDVAQVWQWLQDNGAEFGVNGTRVVLMGESAGAAHVAATALRAAFQPPGWNIRGAVLLSGPYNARLEGKARKQFGIDTPDPRNEAYFGSDPAMWDSASTVDHVSSAPFPLLIGFTQLDLVQMQVQAGELFARLVSQHGFSPELLVLPNHNHFSQGFSIGTADTSLSTPLLTFLEAVTRVT</sequence>
<dbReference type="Proteomes" id="UP000509568">
    <property type="component" value="Chromosome"/>
</dbReference>
<reference evidence="3 4" key="1">
    <citation type="submission" date="2020-06" db="EMBL/GenBank/DDBJ databases">
        <title>Pseudomonas eucalypticola sp. nov., an endophyte of Eucalyptus dunnii leaves with biocontrol ability of eucalyptus leaf blight.</title>
        <authorList>
            <person name="Liu Y."/>
            <person name="Song Z."/>
            <person name="Zeng H."/>
            <person name="Lu M."/>
            <person name="Wang X."/>
            <person name="Lian X."/>
            <person name="Zhang Q."/>
        </authorList>
    </citation>
    <scope>NUCLEOTIDE SEQUENCE [LARGE SCALE GENOMIC DNA]</scope>
    <source>
        <strain evidence="3 4">NP-1</strain>
    </source>
</reference>